<comment type="caution">
    <text evidence="2">The sequence shown here is derived from an EMBL/GenBank/DDBJ whole genome shotgun (WGS) entry which is preliminary data.</text>
</comment>
<dbReference type="InterPro" id="IPR011011">
    <property type="entry name" value="Znf_FYVE_PHD"/>
</dbReference>
<dbReference type="CDD" id="cd06071">
    <property type="entry name" value="Beach"/>
    <property type="match status" value="1"/>
</dbReference>
<dbReference type="SMART" id="SM01026">
    <property type="entry name" value="Beach"/>
    <property type="match status" value="1"/>
</dbReference>
<sequence length="2487" mass="284003">MLDLTFSGVTSEMTSWFDRAYQHVSSLSAGPVSLGRRLSIKGASQEVTTFKSMVSDLTKDENPDKCIKFFIKHIGLKSQKEIGDSEISNEISRIIRHIQSNFDFYLINEKKLEKVFSFMNIALCAYTSNSRTDSSLYKILIKILQTNDEGIISSASSVVQHLVKRKELLDSLFVGSRLATIWQNCFIENDIAYLYIAPILNQAVSTYEFPLEKETNETNSKNDDHEISLIEKITPFMEQVTYDFNDGKIEPHALSVSMTFIGNIVKNINTGDFLPNLFPFISEIAPMSESLSFFEPLINCKTSDPPAVWAVLDAICFIPDLRIELLESALSAINNSGIPPDPEVFSFNSFIPKIIIMSDEYQEMLFSVLKKSKIATKADFLCWVMPLSRTSVSTQFLFDLISEIKFGSIIENVIEKFLIEPEIDEIQLCLDSDKNFQNIVVILINQITKDSPNAQLLFERFKLLIDQNDEIATHLLELLLNKVSPASYMDYLIETINNGVSDNILNIYTKIALNNLLFNEIFLDRNGVDSIPAIVESTAGLDFLAALVVDGPYDIVDDFIFENFKETSLMNYSQHSLIDLMMGIPQGSMKKGFLRIPSLCAFVQNIPLLTPYDQYIYATKAIKYFEPTKEQIFKFAVRYMDRDLALKICLDPEYLPILTDPLYPHCIVYQMHPMARCCSVCYQRTKCCSFWFNIAEVNGETVLASFPGGSLDLKANGYITFGNRSLYCSLKQWHLFSFSTIEKNGQKLITGFFDGNKMADVVTTQISTIIIGHDDPHLCNSLWFISPFLHSSSISLDQQEIQKIYENGPHKPTQKLMKASKGVRLVPYRGILRYMHLFGGPFFIFNSMLKAKNSEEFVFYLQSAFNIYNLNIYKTDMFYSAIHYIMRRKLDLFTQQTEQIILNEFNGTNGFNWNGLLSIMGDVVMVSSPYVSCHFLLDILKIHKISEGSIPFFHILLDAFVFIKCDIDTTLNILDICRSFIAFDPTLLKKIAITIVAIPFCDSDNVEVTFTDERFIDKQKMLIDILKEDPRKYLHHFECSEALEFSVKINDELCIDFLEFIASLSILDNNFFDFHYFKKIVPHLYFLVKYEKLWNVLFMLLMNEKTDMIEGYLAFTLERPKIFPIMFDLLTGLLPFEISEGINEGLSFRVLHTLYSLAMTQSLNLFEMIESIQNLCSLGYGERNPYPYPFQLSKRVPLARRASRPRVYRQSFDNSDKEKSHFKHEVLSHMDPVLYEAMQDHMKKHPVSLDQFIDLEIPEAADPENLDKVFSTSIVGFVAMLASKLLVELGKEPSTFKKALGPLLIYGADVLPNVAIEMHKKVTLATIDERIRISNDSMFHLIEFLTNRVLEGWWNGSIIDLFSKMILTINATHKSIPVFIIACMSKIKDPKELKAMTTILLNTNLIFKYCFESLSFKNSFIHLLTTPEVINDRDNGFFILLAEKLNNPDFSSAVKSNSILAFVSHNPNISLSHQDNYKGMVNTATTNSLIITAERLDIARKARNPRLFRFERSNITSITYIRRAFRYEFFLRVNFGITVIEPAITAIFKASILLDKCETPPQKFSIVNSSHPIGVPMKYVPLLFPYDFKFEKVNELFSVPVSKFRNDIDACSPELNLIHFAPKCLEGWSLPGHYTAGITALFKKIFSAVSNPFKCNLLSAPEPLKCVGVLSNDSLHILMNATIAEDKETISLIEKSLVCHYPLFENAIQGLMGRSTLFVGHVVLSIPFQQTTISIPRTYCYKQIAIDIFTSRGCHYTFCCDSTTRKILFTKFKTIHNSSTRRGPGFSQRLLSRPLDVVAKFWATGLMSNFDYLLYLNVMSGRSFNDYSQYPVFPWIISDYLSETDPTSFRDLTKPMGQQTEERSLKYEEMFKESSPHYYYGTHYCYPGAVLYYLVRSEPNTLYNVMLHGGFDHPDRVFLSFEESWISSSKENQADVKEMIPEFYCFPGAVQNVNHYAFPLRTDGSSIENIILPKWAHDDPFIFTYKMRRALECPEVTKMLPNWIDLIFGYKQRGETAEEAKNVFTPLSYDDCVREDKSARDAEDLQISSFGQCPQQLFKMPHVSQNAPKFTYLTDSDIKITHLKKLHPNIRNIRIYDDEIYATPDFCHYVGDGHKLVTIKDGVLDFQGQCQYVEPVFDITSSNVSSDGYYITITTGCGIVLNYWYNLYHDSNLTNNSTHNNSNNNINNTSNNWSNNIISNNNSYSNINISNCFDSNGIFILISRSLKPGVLFKTCALSSHYFLTIAASDSNVYMFDMTSGFLIRELKTKSPVKFIKFNEVSDFIVLCEENVIHVLGLDFSELALYEIYDEITSASTCDSVIWIEFPLFVTGHKSGSVNAWKFDINAKKIIQYPLANPFNNNNNSNPITSLEIFQSYRAAICVDDKGNSALITTDNLQRRVLKTSFFENCPTCDQKLNPSSNHCSICGLPYCKQCFENNQSGKSSSLQTTSFVCKNCNLSFKDAEKYGIISSMSSFKSDDYIIGEEKP</sequence>
<reference evidence="2" key="1">
    <citation type="submission" date="2016-10" db="EMBL/GenBank/DDBJ databases">
        <authorList>
            <person name="Benchimol M."/>
            <person name="Almeida L.G."/>
            <person name="Vasconcelos A.T."/>
            <person name="Perreira-Neves A."/>
            <person name="Rosa I.A."/>
            <person name="Tasca T."/>
            <person name="Bogo M.R."/>
            <person name="de Souza W."/>
        </authorList>
    </citation>
    <scope>NUCLEOTIDE SEQUENCE [LARGE SCALE GENOMIC DNA]</scope>
    <source>
        <strain evidence="2">K</strain>
    </source>
</reference>
<dbReference type="SUPFAM" id="SSF50978">
    <property type="entry name" value="WD40 repeat-like"/>
    <property type="match status" value="1"/>
</dbReference>
<proteinExistence type="predicted"/>
<protein>
    <submittedName>
        <fullName evidence="2">Beige/BEACH domain containing protein</fullName>
    </submittedName>
</protein>
<dbReference type="Proteomes" id="UP000179807">
    <property type="component" value="Unassembled WGS sequence"/>
</dbReference>
<dbReference type="VEuPathDB" id="TrichDB:TRFO_27655"/>
<dbReference type="OrthoDB" id="241321at2759"/>
<dbReference type="InterPro" id="IPR036322">
    <property type="entry name" value="WD40_repeat_dom_sf"/>
</dbReference>
<organism evidence="2 3">
    <name type="scientific">Tritrichomonas foetus</name>
    <dbReference type="NCBI Taxonomy" id="1144522"/>
    <lineage>
        <taxon>Eukaryota</taxon>
        <taxon>Metamonada</taxon>
        <taxon>Parabasalia</taxon>
        <taxon>Tritrichomonadida</taxon>
        <taxon>Tritrichomonadidae</taxon>
        <taxon>Tritrichomonas</taxon>
    </lineage>
</organism>
<evidence type="ECO:0000259" key="1">
    <source>
        <dbReference type="PROSITE" id="PS50197"/>
    </source>
</evidence>
<evidence type="ECO:0000313" key="3">
    <source>
        <dbReference type="Proteomes" id="UP000179807"/>
    </source>
</evidence>
<dbReference type="InterPro" id="IPR036372">
    <property type="entry name" value="BEACH_dom_sf"/>
</dbReference>
<accession>A0A1J4K1Y5</accession>
<dbReference type="PANTHER" id="PTHR13743">
    <property type="entry name" value="BEIGE/BEACH-RELATED"/>
    <property type="match status" value="1"/>
</dbReference>
<feature type="domain" description="BEACH" evidence="1">
    <location>
        <begin position="1787"/>
        <end position="2065"/>
    </location>
</feature>
<keyword evidence="3" id="KW-1185">Reference proteome</keyword>
<dbReference type="InterPro" id="IPR050865">
    <property type="entry name" value="BEACH_Domain"/>
</dbReference>
<dbReference type="EMBL" id="MLAK01000781">
    <property type="protein sequence ID" value="OHT04800.1"/>
    <property type="molecule type" value="Genomic_DNA"/>
</dbReference>
<dbReference type="RefSeq" id="XP_068357936.1">
    <property type="nucleotide sequence ID" value="XM_068505689.1"/>
</dbReference>
<dbReference type="GeneID" id="94840393"/>
<dbReference type="Gene3D" id="1.10.1540.10">
    <property type="entry name" value="BEACH domain"/>
    <property type="match status" value="1"/>
</dbReference>
<dbReference type="SUPFAM" id="SSF81837">
    <property type="entry name" value="BEACH domain"/>
    <property type="match status" value="1"/>
</dbReference>
<evidence type="ECO:0000313" key="2">
    <source>
        <dbReference type="EMBL" id="OHT04800.1"/>
    </source>
</evidence>
<dbReference type="Pfam" id="PF02138">
    <property type="entry name" value="Beach"/>
    <property type="match status" value="1"/>
</dbReference>
<dbReference type="PANTHER" id="PTHR13743:SF123">
    <property type="entry name" value="PROTEIN FAN"/>
    <property type="match status" value="1"/>
</dbReference>
<name>A0A1J4K1Y5_9EUKA</name>
<dbReference type="SUPFAM" id="SSF57903">
    <property type="entry name" value="FYVE/PHD zinc finger"/>
    <property type="match status" value="1"/>
</dbReference>
<gene>
    <name evidence="2" type="ORF">TRFO_27655</name>
</gene>
<dbReference type="CDD" id="cd00065">
    <property type="entry name" value="FYVE_like_SF"/>
    <property type="match status" value="1"/>
</dbReference>
<dbReference type="PROSITE" id="PS50197">
    <property type="entry name" value="BEACH"/>
    <property type="match status" value="1"/>
</dbReference>
<dbReference type="InterPro" id="IPR000409">
    <property type="entry name" value="BEACH_dom"/>
</dbReference>